<dbReference type="InterPro" id="IPR003115">
    <property type="entry name" value="ParB_N"/>
</dbReference>
<dbReference type="InterPro" id="IPR036086">
    <property type="entry name" value="ParB/Sulfiredoxin_sf"/>
</dbReference>
<dbReference type="SMART" id="SM00470">
    <property type="entry name" value="ParB"/>
    <property type="match status" value="1"/>
</dbReference>
<keyword evidence="3" id="KW-1185">Reference proteome</keyword>
<dbReference type="Pfam" id="PF02195">
    <property type="entry name" value="ParB_N"/>
    <property type="match status" value="1"/>
</dbReference>
<dbReference type="PANTHER" id="PTHR33375:SF1">
    <property type="entry name" value="CHROMOSOME-PARTITIONING PROTEIN PARB-RELATED"/>
    <property type="match status" value="1"/>
</dbReference>
<dbReference type="InterPro" id="IPR050336">
    <property type="entry name" value="Chromosome_partition/occlusion"/>
</dbReference>
<organism evidence="2 3">
    <name type="scientific">Methanohalarchaeum thermophilum</name>
    <dbReference type="NCBI Taxonomy" id="1903181"/>
    <lineage>
        <taxon>Archaea</taxon>
        <taxon>Methanobacteriati</taxon>
        <taxon>Methanobacteriota</taxon>
        <taxon>Methanonatronarchaeia</taxon>
        <taxon>Methanonatronarchaeales</taxon>
        <taxon>Methanonatronarchaeaceae</taxon>
        <taxon>Candidatus Methanohalarchaeum</taxon>
    </lineage>
</organism>
<dbReference type="InParanoid" id="A0A1Q6DT13"/>
<dbReference type="STRING" id="1903181.BTN85_2113"/>
<comment type="caution">
    <text evidence="2">The sequence shown here is derived from an EMBL/GenBank/DDBJ whole genome shotgun (WGS) entry which is preliminary data.</text>
</comment>
<dbReference type="Proteomes" id="UP000185744">
    <property type="component" value="Unassembled WGS sequence"/>
</dbReference>
<sequence length="81" mass="9293">MKKINLTQIKNKQNPEINLKEMDQLANSIQDIGLKNPIKVKQTDGSYILKDGKIRLEAYQLLGKQKIPAEIEEKTTKTKNK</sequence>
<dbReference type="AlphaFoldDB" id="A0A1Q6DT13"/>
<dbReference type="GO" id="GO:0007059">
    <property type="term" value="P:chromosome segregation"/>
    <property type="evidence" value="ECO:0007669"/>
    <property type="project" value="TreeGrafter"/>
</dbReference>
<dbReference type="PANTHER" id="PTHR33375">
    <property type="entry name" value="CHROMOSOME-PARTITIONING PROTEIN PARB-RELATED"/>
    <property type="match status" value="1"/>
</dbReference>
<reference evidence="2" key="1">
    <citation type="submission" date="2016-12" db="EMBL/GenBank/DDBJ databases">
        <title>Discovery of methanogenic haloarchaea.</title>
        <authorList>
            <person name="Sorokin D.Y."/>
            <person name="Makarova K.S."/>
            <person name="Abbas B."/>
            <person name="Ferrer M."/>
            <person name="Golyshin P.N."/>
        </authorList>
    </citation>
    <scope>NUCLEOTIDE SEQUENCE [LARGE SCALE GENOMIC DNA]</scope>
    <source>
        <strain evidence="2">HMET1</strain>
    </source>
</reference>
<accession>A0A1Q6DT13</accession>
<gene>
    <name evidence="2" type="ORF">BTN85_2113</name>
</gene>
<proteinExistence type="predicted"/>
<evidence type="ECO:0000313" key="2">
    <source>
        <dbReference type="EMBL" id="OKY77462.1"/>
    </source>
</evidence>
<dbReference type="EMBL" id="MSDW01000002">
    <property type="protein sequence ID" value="OKY77462.1"/>
    <property type="molecule type" value="Genomic_DNA"/>
</dbReference>
<evidence type="ECO:0000259" key="1">
    <source>
        <dbReference type="SMART" id="SM00470"/>
    </source>
</evidence>
<name>A0A1Q6DT13_METT1</name>
<feature type="domain" description="ParB-like N-terminal" evidence="1">
    <location>
        <begin position="2"/>
        <end position="81"/>
    </location>
</feature>
<evidence type="ECO:0000313" key="3">
    <source>
        <dbReference type="Proteomes" id="UP000185744"/>
    </source>
</evidence>
<dbReference type="Gene3D" id="3.90.1530.10">
    <property type="entry name" value="Conserved hypothetical protein from pyrococcus furiosus pfu- 392566-001, ParB domain"/>
    <property type="match status" value="1"/>
</dbReference>
<dbReference type="SUPFAM" id="SSF110849">
    <property type="entry name" value="ParB/Sulfiredoxin"/>
    <property type="match status" value="1"/>
</dbReference>
<protein>
    <submittedName>
        <fullName evidence="2">ParB-like nuclease domain</fullName>
    </submittedName>
</protein>
<dbReference type="GO" id="GO:0005694">
    <property type="term" value="C:chromosome"/>
    <property type="evidence" value="ECO:0007669"/>
    <property type="project" value="TreeGrafter"/>
</dbReference>